<dbReference type="PANTHER" id="PTHR37534:SF46">
    <property type="entry name" value="ZN(II)2CYS6 TRANSCRIPTION FACTOR (EUROFUNG)"/>
    <property type="match status" value="1"/>
</dbReference>
<sequence length="595" mass="66043">MTSVRSTTGCFTCKVECRCDDCSEINPQFFHRQHSRIEEGVECPGYANIEQANKPNRNLQTHTVSRTLFDRSRGSPLANTDELEQDLIPCVNPDSNTTHPSIGVVTPTTSGLISPLKALSCLGQPPDVDLPSQCAHLTNDSPSDPSSPLSLTSNLTSPDTGKQGDAAAHDEEDVEGTLSLIRRGPVLDKTAKSNALPFVLQGYATWINRLALDPLKLTNVARDFVFSHFEDGEQSRWIIALLANIGSKIGKVEFLDAAPDPMISALQTAVRRRLDSVRSRPHPNKSDLITALDSAMETMAIHFYANSPMEAMALRLEAGPIFRQLCSEPPDAPIDLSSVLQHPLGSLRQYAGMNIVFSVVTDIPTFFQYKVPVPTYHPSNPSPSLPTVPEDGIIQWLYGIPNRIILLFAKMKKMHQDELIPNEETVASLEQDIRELQPFTGSSSDRFLAIIRTVVQECWRQAAFIYLYMVGRVVATFFGQNLNTQQAVCGDSSNTPRVVEAFKRFMRLLNGTRPGRLPDEFLTSPLIIVAPAAQRSRDREAIRRRAVALHQRGRTFLTNDSVLGVIEDYWARSDADERPIVWSDVAVSRRRILGM</sequence>
<dbReference type="Proteomes" id="UP000663861">
    <property type="component" value="Unassembled WGS sequence"/>
</dbReference>
<feature type="region of interest" description="Disordered" evidence="3">
    <location>
        <begin position="132"/>
        <end position="174"/>
    </location>
</feature>
<accession>A0A8H3GQF6</accession>
<comment type="caution">
    <text evidence="4">The sequence shown here is derived from an EMBL/GenBank/DDBJ whole genome shotgun (WGS) entry which is preliminary data.</text>
</comment>
<gene>
    <name evidence="4" type="ORF">RDB_LOCUS76235</name>
</gene>
<dbReference type="GO" id="GO:0005634">
    <property type="term" value="C:nucleus"/>
    <property type="evidence" value="ECO:0007669"/>
    <property type="project" value="UniProtKB-SubCell"/>
</dbReference>
<dbReference type="Pfam" id="PF11951">
    <property type="entry name" value="Fungal_trans_2"/>
    <property type="match status" value="1"/>
</dbReference>
<evidence type="ECO:0008006" key="6">
    <source>
        <dbReference type="Google" id="ProtNLM"/>
    </source>
</evidence>
<dbReference type="PANTHER" id="PTHR37534">
    <property type="entry name" value="TRANSCRIPTIONAL ACTIVATOR PROTEIN UGA3"/>
    <property type="match status" value="1"/>
</dbReference>
<evidence type="ECO:0000256" key="2">
    <source>
        <dbReference type="ARBA" id="ARBA00023242"/>
    </source>
</evidence>
<name>A0A8H3GQF6_9AGAM</name>
<dbReference type="InterPro" id="IPR021858">
    <property type="entry name" value="Fun_TF"/>
</dbReference>
<keyword evidence="2" id="KW-0539">Nucleus</keyword>
<evidence type="ECO:0000256" key="1">
    <source>
        <dbReference type="ARBA" id="ARBA00004123"/>
    </source>
</evidence>
<comment type="subcellular location">
    <subcellularLocation>
        <location evidence="1">Nucleus</location>
    </subcellularLocation>
</comment>
<evidence type="ECO:0000313" key="5">
    <source>
        <dbReference type="Proteomes" id="UP000663861"/>
    </source>
</evidence>
<dbReference type="EMBL" id="CAJMWY010001435">
    <property type="protein sequence ID" value="CAE6467173.1"/>
    <property type="molecule type" value="Genomic_DNA"/>
</dbReference>
<feature type="compositionally biased region" description="Low complexity" evidence="3">
    <location>
        <begin position="137"/>
        <end position="160"/>
    </location>
</feature>
<proteinExistence type="predicted"/>
<organism evidence="4 5">
    <name type="scientific">Rhizoctonia solani</name>
    <dbReference type="NCBI Taxonomy" id="456999"/>
    <lineage>
        <taxon>Eukaryota</taxon>
        <taxon>Fungi</taxon>
        <taxon>Dikarya</taxon>
        <taxon>Basidiomycota</taxon>
        <taxon>Agaricomycotina</taxon>
        <taxon>Agaricomycetes</taxon>
        <taxon>Cantharellales</taxon>
        <taxon>Ceratobasidiaceae</taxon>
        <taxon>Rhizoctonia</taxon>
    </lineage>
</organism>
<reference evidence="4" key="1">
    <citation type="submission" date="2021-01" db="EMBL/GenBank/DDBJ databases">
        <authorList>
            <person name="Kaushik A."/>
        </authorList>
    </citation>
    <scope>NUCLEOTIDE SEQUENCE</scope>
    <source>
        <strain evidence="4">AG4-RS23</strain>
    </source>
</reference>
<protein>
    <recommendedName>
        <fullName evidence="6">Fungal-specific transcription factor domain protein</fullName>
    </recommendedName>
</protein>
<dbReference type="AlphaFoldDB" id="A0A8H3GQF6"/>
<evidence type="ECO:0000313" key="4">
    <source>
        <dbReference type="EMBL" id="CAE6467173.1"/>
    </source>
</evidence>
<evidence type="ECO:0000256" key="3">
    <source>
        <dbReference type="SAM" id="MobiDB-lite"/>
    </source>
</evidence>